<keyword evidence="2" id="KW-0288">FMN</keyword>
<dbReference type="InterPro" id="IPR011251">
    <property type="entry name" value="Luciferase-like_dom"/>
</dbReference>
<dbReference type="GO" id="GO:0046306">
    <property type="term" value="P:alkanesulfonate catabolic process"/>
    <property type="evidence" value="ECO:0007669"/>
    <property type="project" value="TreeGrafter"/>
</dbReference>
<keyword evidence="6" id="KW-0614">Plasmid</keyword>
<evidence type="ECO:0000313" key="7">
    <source>
        <dbReference type="Proteomes" id="UP000189627"/>
    </source>
</evidence>
<dbReference type="InterPro" id="IPR050172">
    <property type="entry name" value="SsuD_RutA_monooxygenase"/>
</dbReference>
<dbReference type="RefSeq" id="WP_078201715.1">
    <property type="nucleotide sequence ID" value="NZ_CP017759.1"/>
</dbReference>
<evidence type="ECO:0000256" key="4">
    <source>
        <dbReference type="ARBA" id="ARBA00023033"/>
    </source>
</evidence>
<dbReference type="PANTHER" id="PTHR42847:SF4">
    <property type="entry name" value="ALKANESULFONATE MONOOXYGENASE-RELATED"/>
    <property type="match status" value="1"/>
</dbReference>
<keyword evidence="3" id="KW-0560">Oxidoreductase</keyword>
<evidence type="ECO:0000256" key="1">
    <source>
        <dbReference type="ARBA" id="ARBA00022630"/>
    </source>
</evidence>
<protein>
    <submittedName>
        <fullName evidence="6">LLM class flavin-dependent oxidoreductase</fullName>
    </submittedName>
</protein>
<proteinExistence type="predicted"/>
<dbReference type="OrthoDB" id="9814695at2"/>
<dbReference type="Pfam" id="PF00296">
    <property type="entry name" value="Bac_luciferase"/>
    <property type="match status" value="1"/>
</dbReference>
<dbReference type="PANTHER" id="PTHR42847">
    <property type="entry name" value="ALKANESULFONATE MONOOXYGENASE"/>
    <property type="match status" value="1"/>
</dbReference>
<dbReference type="GO" id="GO:0008726">
    <property type="term" value="F:alkanesulfonate monooxygenase activity"/>
    <property type="evidence" value="ECO:0007669"/>
    <property type="project" value="TreeGrafter"/>
</dbReference>
<keyword evidence="1" id="KW-0285">Flavoprotein</keyword>
<dbReference type="Gene3D" id="3.20.20.30">
    <property type="entry name" value="Luciferase-like domain"/>
    <property type="match status" value="1"/>
</dbReference>
<dbReference type="InterPro" id="IPR036661">
    <property type="entry name" value="Luciferase-like_sf"/>
</dbReference>
<evidence type="ECO:0000256" key="2">
    <source>
        <dbReference type="ARBA" id="ARBA00022643"/>
    </source>
</evidence>
<dbReference type="EMBL" id="CP017759">
    <property type="protein sequence ID" value="AQV99304.1"/>
    <property type="molecule type" value="Genomic_DNA"/>
</dbReference>
<evidence type="ECO:0000259" key="5">
    <source>
        <dbReference type="Pfam" id="PF00296"/>
    </source>
</evidence>
<reference evidence="7" key="1">
    <citation type="submission" date="2017-02" db="EMBL/GenBank/DDBJ databases">
        <title>Complete genome sequence of Cupriavidus necator strain NH9, a 3-chlorobenzoate degrader.</title>
        <authorList>
            <person name="Moriuchi R."/>
            <person name="Dohra H."/>
            <person name="Ogawa N."/>
        </authorList>
    </citation>
    <scope>NUCLEOTIDE SEQUENCE [LARGE SCALE GENOMIC DNA]</scope>
    <source>
        <strain evidence="7">NH9</strain>
        <plasmid evidence="7">penh92</plasmid>
    </source>
</reference>
<organism evidence="6 7">
    <name type="scientific">Cupriavidus necator</name>
    <name type="common">Alcaligenes eutrophus</name>
    <name type="synonym">Ralstonia eutropha</name>
    <dbReference type="NCBI Taxonomy" id="106590"/>
    <lineage>
        <taxon>Bacteria</taxon>
        <taxon>Pseudomonadati</taxon>
        <taxon>Pseudomonadota</taxon>
        <taxon>Betaproteobacteria</taxon>
        <taxon>Burkholderiales</taxon>
        <taxon>Burkholderiaceae</taxon>
        <taxon>Cupriavidus</taxon>
    </lineage>
</organism>
<geneLocation type="plasmid" evidence="7">
    <name>penh92</name>
</geneLocation>
<dbReference type="AlphaFoldDB" id="A0A1U9V2Y2"/>
<feature type="domain" description="Luciferase-like" evidence="5">
    <location>
        <begin position="9"/>
        <end position="321"/>
    </location>
</feature>
<gene>
    <name evidence="6" type="ORF">BJN34_36115</name>
</gene>
<name>A0A1U9V2Y2_CUPNE</name>
<dbReference type="Proteomes" id="UP000189627">
    <property type="component" value="Plasmid pENH92"/>
</dbReference>
<keyword evidence="4" id="KW-0503">Monooxygenase</keyword>
<dbReference type="SUPFAM" id="SSF51679">
    <property type="entry name" value="Bacterial luciferase-like"/>
    <property type="match status" value="1"/>
</dbReference>
<accession>A0A1U9V2Y2</accession>
<sequence length="372" mass="40408">MSTTKKAAEVGVFIPVGNNGWVASVNAPPTPGSYEHNLEVTRLAESMGFDFALSMAKWRGYGGPSRHWDFTLESLTTMAALAQATSTINIWGTVHMMIFPPAIIAKMVATIDQISRGRVGLNLVSGSNPHDLGQLGLWKPLDHAGRYELADEWIKIVKRLWAEERVDHKGKFYELIDCMSNPKPSKPPTLICAGASDRGFQFTIDNCNASFFTASDDETSIARGKRAKELAAKAGKPDFKSYGLFTLIPGETDAKAQARLDHFDAGVDREALATQAAEYSSDVSAKQNFAAQYFIDQGARVSSVLGGAMTGSAETLARRVAKTIIEAELDGITLIVPDFIEDLRFIGERVLPLMEEFGVSTKVGATMRATHA</sequence>
<evidence type="ECO:0000256" key="3">
    <source>
        <dbReference type="ARBA" id="ARBA00023002"/>
    </source>
</evidence>
<evidence type="ECO:0000313" key="6">
    <source>
        <dbReference type="EMBL" id="AQV99304.1"/>
    </source>
</evidence>
<dbReference type="KEGG" id="cuh:BJN34_36115"/>